<dbReference type="EMBL" id="CAMGYJ010000010">
    <property type="protein sequence ID" value="CAI0546462.1"/>
    <property type="molecule type" value="Genomic_DNA"/>
</dbReference>
<comment type="caution">
    <text evidence="1">The sequence shown here is derived from an EMBL/GenBank/DDBJ whole genome shotgun (WGS) entry which is preliminary data.</text>
</comment>
<accession>A0AAV0QQW3</accession>
<name>A0AAV0QQW3_9ROSI</name>
<gene>
    <name evidence="1" type="ORF">LITE_LOCUS43981</name>
</gene>
<dbReference type="InterPro" id="IPR023401">
    <property type="entry name" value="ODC_N"/>
</dbReference>
<evidence type="ECO:0000313" key="2">
    <source>
        <dbReference type="Proteomes" id="UP001154282"/>
    </source>
</evidence>
<dbReference type="Gene3D" id="3.30.1780.10">
    <property type="entry name" value="ornithine cyclodeaminase, domain 1"/>
    <property type="match status" value="1"/>
</dbReference>
<dbReference type="Gene3D" id="3.40.50.720">
    <property type="entry name" value="NAD(P)-binding Rossmann-like Domain"/>
    <property type="match status" value="1"/>
</dbReference>
<proteinExistence type="predicted"/>
<dbReference type="SUPFAM" id="SSF51735">
    <property type="entry name" value="NAD(P)-binding Rossmann-fold domains"/>
    <property type="match status" value="1"/>
</dbReference>
<sequence length="84" mass="8904">MTKSLLILVPATARSSTGPSGSCLSGLASKLLARTDSRVLVMVGVGALALHLIRAPPRSPGEVIIWNRTQSKVVELAERLNEEL</sequence>
<organism evidence="1 2">
    <name type="scientific">Linum tenue</name>
    <dbReference type="NCBI Taxonomy" id="586396"/>
    <lineage>
        <taxon>Eukaryota</taxon>
        <taxon>Viridiplantae</taxon>
        <taxon>Streptophyta</taxon>
        <taxon>Embryophyta</taxon>
        <taxon>Tracheophyta</taxon>
        <taxon>Spermatophyta</taxon>
        <taxon>Magnoliopsida</taxon>
        <taxon>eudicotyledons</taxon>
        <taxon>Gunneridae</taxon>
        <taxon>Pentapetalae</taxon>
        <taxon>rosids</taxon>
        <taxon>fabids</taxon>
        <taxon>Malpighiales</taxon>
        <taxon>Linaceae</taxon>
        <taxon>Linum</taxon>
    </lineage>
</organism>
<dbReference type="InterPro" id="IPR036291">
    <property type="entry name" value="NAD(P)-bd_dom_sf"/>
</dbReference>
<evidence type="ECO:0008006" key="3">
    <source>
        <dbReference type="Google" id="ProtNLM"/>
    </source>
</evidence>
<keyword evidence="2" id="KW-1185">Reference proteome</keyword>
<dbReference type="AlphaFoldDB" id="A0AAV0QQW3"/>
<dbReference type="Proteomes" id="UP001154282">
    <property type="component" value="Unassembled WGS sequence"/>
</dbReference>
<protein>
    <recommendedName>
        <fullName evidence="3">Pyrroline-5-carboxylate reductase catalytic N-terminal domain-containing protein</fullName>
    </recommendedName>
</protein>
<evidence type="ECO:0000313" key="1">
    <source>
        <dbReference type="EMBL" id="CAI0546462.1"/>
    </source>
</evidence>
<reference evidence="1" key="1">
    <citation type="submission" date="2022-08" db="EMBL/GenBank/DDBJ databases">
        <authorList>
            <person name="Gutierrez-Valencia J."/>
        </authorList>
    </citation>
    <scope>NUCLEOTIDE SEQUENCE</scope>
</reference>